<protein>
    <recommendedName>
        <fullName evidence="6">Lysozyme</fullName>
        <ecNumber evidence="6">3.2.1.17</ecNumber>
    </recommendedName>
</protein>
<dbReference type="PANTHER" id="PTHR38107:SF3">
    <property type="entry name" value="LYSOZYME RRRD-RELATED"/>
    <property type="match status" value="1"/>
</dbReference>
<gene>
    <name evidence="7" type="ORF">H8L47_28905</name>
</gene>
<comment type="similarity">
    <text evidence="6">Belongs to the glycosyl hydrolase 24 family.</text>
</comment>
<dbReference type="InterPro" id="IPR051018">
    <property type="entry name" value="Bacteriophage_GH24"/>
</dbReference>
<accession>A0ABR6ZJQ0</accession>
<reference evidence="7 8" key="1">
    <citation type="submission" date="2020-08" db="EMBL/GenBank/DDBJ databases">
        <title>Novel species isolated from subtropical streams in China.</title>
        <authorList>
            <person name="Lu H."/>
        </authorList>
    </citation>
    <scope>NUCLEOTIDE SEQUENCE [LARGE SCALE GENOMIC DNA]</scope>
    <source>
        <strain evidence="7 8">NL8W</strain>
    </source>
</reference>
<dbReference type="HAMAP" id="MF_04110">
    <property type="entry name" value="ENDOLYSIN_T4"/>
    <property type="match status" value="1"/>
</dbReference>
<keyword evidence="3 6" id="KW-0081">Bacteriolytic enzyme</keyword>
<dbReference type="InterPro" id="IPR023346">
    <property type="entry name" value="Lysozyme-like_dom_sf"/>
</dbReference>
<dbReference type="InterPro" id="IPR002196">
    <property type="entry name" value="Glyco_hydro_24"/>
</dbReference>
<dbReference type="PANTHER" id="PTHR38107">
    <property type="match status" value="1"/>
</dbReference>
<organism evidence="7 8">
    <name type="scientific">Undibacterium umbellatum</name>
    <dbReference type="NCBI Taxonomy" id="2762300"/>
    <lineage>
        <taxon>Bacteria</taxon>
        <taxon>Pseudomonadati</taxon>
        <taxon>Pseudomonadota</taxon>
        <taxon>Betaproteobacteria</taxon>
        <taxon>Burkholderiales</taxon>
        <taxon>Oxalobacteraceae</taxon>
        <taxon>Undibacterium</taxon>
    </lineage>
</organism>
<evidence type="ECO:0000256" key="1">
    <source>
        <dbReference type="ARBA" id="ARBA00000632"/>
    </source>
</evidence>
<proteinExistence type="inferred from homology"/>
<dbReference type="InterPro" id="IPR023347">
    <property type="entry name" value="Lysozyme_dom_sf"/>
</dbReference>
<evidence type="ECO:0000256" key="3">
    <source>
        <dbReference type="ARBA" id="ARBA00022638"/>
    </source>
</evidence>
<dbReference type="HAMAP" id="MF_04136">
    <property type="entry name" value="SAR_ENDOLYSIN"/>
    <property type="match status" value="1"/>
</dbReference>
<sequence>MSTDIKQKLIAAGIAAALPLIVLFEGTRQTAYLDPVSIPTICRGHTGGVKLGQTATIEQCDDMTVQDLLKAKAAMESCLKVPLNDNQRAAFTSFVFNVGPGRKGVKDGFCVLENGKPSTMITLLNKGDYTGACNQMQFWNKAGGVVYAGLTKRRAAERQLCLTPA</sequence>
<evidence type="ECO:0000256" key="5">
    <source>
        <dbReference type="ARBA" id="ARBA00023295"/>
    </source>
</evidence>
<dbReference type="SUPFAM" id="SSF53955">
    <property type="entry name" value="Lysozyme-like"/>
    <property type="match status" value="1"/>
</dbReference>
<dbReference type="Pfam" id="PF00959">
    <property type="entry name" value="Phage_lysozyme"/>
    <property type="match status" value="1"/>
</dbReference>
<dbReference type="EMBL" id="JACOFX010000043">
    <property type="protein sequence ID" value="MBC3911590.1"/>
    <property type="molecule type" value="Genomic_DNA"/>
</dbReference>
<dbReference type="EC" id="3.2.1.17" evidence="6"/>
<evidence type="ECO:0000256" key="4">
    <source>
        <dbReference type="ARBA" id="ARBA00022801"/>
    </source>
</evidence>
<evidence type="ECO:0000313" key="7">
    <source>
        <dbReference type="EMBL" id="MBC3911590.1"/>
    </source>
</evidence>
<dbReference type="CDD" id="cd16900">
    <property type="entry name" value="endolysin_R21-like"/>
    <property type="match status" value="1"/>
</dbReference>
<evidence type="ECO:0000256" key="2">
    <source>
        <dbReference type="ARBA" id="ARBA00022529"/>
    </source>
</evidence>
<dbReference type="Proteomes" id="UP000646911">
    <property type="component" value="Unassembled WGS sequence"/>
</dbReference>
<evidence type="ECO:0000313" key="8">
    <source>
        <dbReference type="Proteomes" id="UP000646911"/>
    </source>
</evidence>
<keyword evidence="2 6" id="KW-0929">Antimicrobial</keyword>
<dbReference type="InterPro" id="IPR034690">
    <property type="entry name" value="Endolysin_T4_type"/>
</dbReference>
<dbReference type="RefSeq" id="WP_186957292.1">
    <property type="nucleotide sequence ID" value="NZ_JACOFX010000043.1"/>
</dbReference>
<comment type="caution">
    <text evidence="7">The sequence shown here is derived from an EMBL/GenBank/DDBJ whole genome shotgun (WGS) entry which is preliminary data.</text>
</comment>
<dbReference type="InterPro" id="IPR043688">
    <property type="entry name" value="SAR_endolysin-like"/>
</dbReference>
<name>A0ABR6ZJQ0_9BURK</name>
<dbReference type="Gene3D" id="1.10.530.40">
    <property type="match status" value="1"/>
</dbReference>
<evidence type="ECO:0000256" key="6">
    <source>
        <dbReference type="RuleBase" id="RU003788"/>
    </source>
</evidence>
<comment type="catalytic activity">
    <reaction evidence="1 6">
        <text>Hydrolysis of (1-&gt;4)-beta-linkages between N-acetylmuramic acid and N-acetyl-D-glucosamine residues in a peptidoglycan and between N-acetyl-D-glucosamine residues in chitodextrins.</text>
        <dbReference type="EC" id="3.2.1.17"/>
    </reaction>
</comment>
<keyword evidence="4 6" id="KW-0378">Hydrolase</keyword>
<keyword evidence="5 6" id="KW-0326">Glycosidase</keyword>
<keyword evidence="8" id="KW-1185">Reference proteome</keyword>